<comment type="caution">
    <text evidence="2">The sequence shown here is derived from an EMBL/GenBank/DDBJ whole genome shotgun (WGS) entry which is preliminary data.</text>
</comment>
<keyword evidence="1" id="KW-0472">Membrane</keyword>
<gene>
    <name evidence="2" type="ORF">CLV37_103188</name>
</gene>
<dbReference type="EMBL" id="PVZF01000003">
    <property type="protein sequence ID" value="PRY16757.1"/>
    <property type="molecule type" value="Genomic_DNA"/>
</dbReference>
<evidence type="ECO:0000313" key="2">
    <source>
        <dbReference type="EMBL" id="PRY16757.1"/>
    </source>
</evidence>
<reference evidence="2 3" key="1">
    <citation type="submission" date="2018-03" db="EMBL/GenBank/DDBJ databases">
        <title>Genomic Encyclopedia of Archaeal and Bacterial Type Strains, Phase II (KMG-II): from individual species to whole genera.</title>
        <authorList>
            <person name="Goeker M."/>
        </authorList>
    </citation>
    <scope>NUCLEOTIDE SEQUENCE [LARGE SCALE GENOMIC DNA]</scope>
    <source>
        <strain evidence="2 3">DSM 19711</strain>
    </source>
</reference>
<name>A0A2T0R6H8_9ACTN</name>
<protein>
    <submittedName>
        <fullName evidence="2">Uncharacterized protein</fullName>
    </submittedName>
</protein>
<accession>A0A2T0R6H8</accession>
<feature type="transmembrane region" description="Helical" evidence="1">
    <location>
        <begin position="29"/>
        <end position="48"/>
    </location>
</feature>
<dbReference type="Proteomes" id="UP000238083">
    <property type="component" value="Unassembled WGS sequence"/>
</dbReference>
<keyword evidence="1" id="KW-1133">Transmembrane helix</keyword>
<dbReference type="AlphaFoldDB" id="A0A2T0R6H8"/>
<proteinExistence type="predicted"/>
<evidence type="ECO:0000313" key="3">
    <source>
        <dbReference type="Proteomes" id="UP000238083"/>
    </source>
</evidence>
<keyword evidence="3" id="KW-1185">Reference proteome</keyword>
<keyword evidence="1" id="KW-0812">Transmembrane</keyword>
<feature type="transmembrane region" description="Helical" evidence="1">
    <location>
        <begin position="54"/>
        <end position="76"/>
    </location>
</feature>
<sequence>MNTADRAQDDLNAAAAAVAAARPEPFPRWVAPAMVIPYVGGFAALAVSSWAGSVAGVCVGVGLLLVFFVVFFTAVLRQRVRTKPARTRAQNLTDFGAIAVCLLVSAFWDPGFGLVLLGALFAVPLWRQVSRQGRS</sequence>
<organism evidence="2 3">
    <name type="scientific">Kineococcus rhizosphaerae</name>
    <dbReference type="NCBI Taxonomy" id="559628"/>
    <lineage>
        <taxon>Bacteria</taxon>
        <taxon>Bacillati</taxon>
        <taxon>Actinomycetota</taxon>
        <taxon>Actinomycetes</taxon>
        <taxon>Kineosporiales</taxon>
        <taxon>Kineosporiaceae</taxon>
        <taxon>Kineococcus</taxon>
    </lineage>
</organism>
<dbReference type="RefSeq" id="WP_106208962.1">
    <property type="nucleotide sequence ID" value="NZ_PVZF01000003.1"/>
</dbReference>
<feature type="transmembrane region" description="Helical" evidence="1">
    <location>
        <begin position="97"/>
        <end position="126"/>
    </location>
</feature>
<evidence type="ECO:0000256" key="1">
    <source>
        <dbReference type="SAM" id="Phobius"/>
    </source>
</evidence>